<protein>
    <submittedName>
        <fullName evidence="1">Uncharacterized protein</fullName>
    </submittedName>
</protein>
<gene>
    <name evidence="1" type="ORF">PECUL_23A026598</name>
</gene>
<dbReference type="EMBL" id="OW240916">
    <property type="protein sequence ID" value="CAH2296574.1"/>
    <property type="molecule type" value="Genomic_DNA"/>
</dbReference>
<organism evidence="1 2">
    <name type="scientific">Pelobates cultripes</name>
    <name type="common">Western spadefoot toad</name>
    <dbReference type="NCBI Taxonomy" id="61616"/>
    <lineage>
        <taxon>Eukaryota</taxon>
        <taxon>Metazoa</taxon>
        <taxon>Chordata</taxon>
        <taxon>Craniata</taxon>
        <taxon>Vertebrata</taxon>
        <taxon>Euteleostomi</taxon>
        <taxon>Amphibia</taxon>
        <taxon>Batrachia</taxon>
        <taxon>Anura</taxon>
        <taxon>Pelobatoidea</taxon>
        <taxon>Pelobatidae</taxon>
        <taxon>Pelobates</taxon>
    </lineage>
</organism>
<name>A0AAD1SC57_PELCU</name>
<evidence type="ECO:0000313" key="1">
    <source>
        <dbReference type="EMBL" id="CAH2296574.1"/>
    </source>
</evidence>
<dbReference type="Proteomes" id="UP001295444">
    <property type="component" value="Chromosome 05"/>
</dbReference>
<evidence type="ECO:0000313" key="2">
    <source>
        <dbReference type="Proteomes" id="UP001295444"/>
    </source>
</evidence>
<sequence length="159" mass="17900">MKRGDRGDLTDTKLGTFQVWITSPQPSAAYKRIRSRRDGRSPALTPANHSRHLCLLWTPFGGSPPLHPMPLGQYCRVVSKMAENTGSPTTEAYFAASQAWLNLILDRFWAKLAAQQLGTPKPDQHTAEPVKLQTCLHRPPNHPLSSCIQMDQWRPCKMQ</sequence>
<keyword evidence="2" id="KW-1185">Reference proteome</keyword>
<proteinExistence type="predicted"/>
<accession>A0AAD1SC57</accession>
<dbReference type="AlphaFoldDB" id="A0AAD1SC57"/>
<reference evidence="1" key="1">
    <citation type="submission" date="2022-03" db="EMBL/GenBank/DDBJ databases">
        <authorList>
            <person name="Alioto T."/>
            <person name="Alioto T."/>
            <person name="Gomez Garrido J."/>
        </authorList>
    </citation>
    <scope>NUCLEOTIDE SEQUENCE</scope>
</reference>